<dbReference type="Proteomes" id="UP000636956">
    <property type="component" value="Unassembled WGS sequence"/>
</dbReference>
<feature type="domain" description="HTH marR-type" evidence="1">
    <location>
        <begin position="15"/>
        <end position="144"/>
    </location>
</feature>
<dbReference type="InterPro" id="IPR000835">
    <property type="entry name" value="HTH_MarR-typ"/>
</dbReference>
<organism evidence="2 3">
    <name type="scientific">Agromyces bauzanensis</name>
    <dbReference type="NCBI Taxonomy" id="1308924"/>
    <lineage>
        <taxon>Bacteria</taxon>
        <taxon>Bacillati</taxon>
        <taxon>Actinomycetota</taxon>
        <taxon>Actinomycetes</taxon>
        <taxon>Micrococcales</taxon>
        <taxon>Microbacteriaceae</taxon>
        <taxon>Agromyces</taxon>
    </lineage>
</organism>
<dbReference type="SUPFAM" id="SSF46785">
    <property type="entry name" value="Winged helix' DNA-binding domain"/>
    <property type="match status" value="1"/>
</dbReference>
<evidence type="ECO:0000313" key="3">
    <source>
        <dbReference type="Proteomes" id="UP000636956"/>
    </source>
</evidence>
<dbReference type="InterPro" id="IPR036390">
    <property type="entry name" value="WH_DNA-bd_sf"/>
</dbReference>
<dbReference type="InterPro" id="IPR039422">
    <property type="entry name" value="MarR/SlyA-like"/>
</dbReference>
<reference evidence="2" key="2">
    <citation type="submission" date="2020-09" db="EMBL/GenBank/DDBJ databases">
        <authorList>
            <person name="Sun Q."/>
            <person name="Zhou Y."/>
        </authorList>
    </citation>
    <scope>NUCLEOTIDE SEQUENCE</scope>
    <source>
        <strain evidence="2">CGMCC 1.8984</strain>
    </source>
</reference>
<dbReference type="PROSITE" id="PS50995">
    <property type="entry name" value="HTH_MARR_2"/>
    <property type="match status" value="1"/>
</dbReference>
<dbReference type="InterPro" id="IPR036388">
    <property type="entry name" value="WH-like_DNA-bd_sf"/>
</dbReference>
<proteinExistence type="predicted"/>
<dbReference type="PANTHER" id="PTHR33164">
    <property type="entry name" value="TRANSCRIPTIONAL REGULATOR, MARR FAMILY"/>
    <property type="match status" value="1"/>
</dbReference>
<evidence type="ECO:0000313" key="2">
    <source>
        <dbReference type="EMBL" id="GGJ88619.1"/>
    </source>
</evidence>
<dbReference type="GO" id="GO:0003700">
    <property type="term" value="F:DNA-binding transcription factor activity"/>
    <property type="evidence" value="ECO:0007669"/>
    <property type="project" value="InterPro"/>
</dbReference>
<dbReference type="SMART" id="SM00347">
    <property type="entry name" value="HTH_MARR"/>
    <property type="match status" value="1"/>
</dbReference>
<dbReference type="AlphaFoldDB" id="A0A917PRS3"/>
<dbReference type="RefSeq" id="WP_188744132.1">
    <property type="nucleotide sequence ID" value="NZ_BAABFW010000026.1"/>
</dbReference>
<gene>
    <name evidence="2" type="ORF">GCM10011372_29020</name>
</gene>
<reference evidence="2" key="1">
    <citation type="journal article" date="2014" name="Int. J. Syst. Evol. Microbiol.">
        <title>Complete genome sequence of Corynebacterium casei LMG S-19264T (=DSM 44701T), isolated from a smear-ripened cheese.</title>
        <authorList>
            <consortium name="US DOE Joint Genome Institute (JGI-PGF)"/>
            <person name="Walter F."/>
            <person name="Albersmeier A."/>
            <person name="Kalinowski J."/>
            <person name="Ruckert C."/>
        </authorList>
    </citation>
    <scope>NUCLEOTIDE SEQUENCE</scope>
    <source>
        <strain evidence="2">CGMCC 1.8984</strain>
    </source>
</reference>
<dbReference type="Pfam" id="PF01047">
    <property type="entry name" value="MarR"/>
    <property type="match status" value="1"/>
</dbReference>
<dbReference type="PANTHER" id="PTHR33164:SF99">
    <property type="entry name" value="MARR FAMILY REGULATORY PROTEIN"/>
    <property type="match status" value="1"/>
</dbReference>
<accession>A0A917PRS3</accession>
<dbReference type="PRINTS" id="PR00598">
    <property type="entry name" value="HTHMARR"/>
</dbReference>
<evidence type="ECO:0000259" key="1">
    <source>
        <dbReference type="PROSITE" id="PS50995"/>
    </source>
</evidence>
<keyword evidence="3" id="KW-1185">Reference proteome</keyword>
<dbReference type="GO" id="GO:0006950">
    <property type="term" value="P:response to stress"/>
    <property type="evidence" value="ECO:0007669"/>
    <property type="project" value="TreeGrafter"/>
</dbReference>
<name>A0A917PRS3_9MICO</name>
<protein>
    <recommendedName>
        <fullName evidence="1">HTH marR-type domain-containing protein</fullName>
    </recommendedName>
</protein>
<comment type="caution">
    <text evidence="2">The sequence shown here is derived from an EMBL/GenBank/DDBJ whole genome shotgun (WGS) entry which is preliminary data.</text>
</comment>
<dbReference type="Gene3D" id="1.10.10.10">
    <property type="entry name" value="Winged helix-like DNA-binding domain superfamily/Winged helix DNA-binding domain"/>
    <property type="match status" value="1"/>
</dbReference>
<sequence>MSPVTPRPPSLLAQPAYLASQVSRYGRREFERALGERGLRLIHHGVLTALDDFGPLAQQQLADSLDHDKSHLVRHIDHLESHSLVTRVPDPIDRRRNQVAITDAGRAVLRELRTAERRSQQGLLDALTPEEQQALESLLRRVLVANDSVRLGARQEA</sequence>
<dbReference type="EMBL" id="BMMD01000018">
    <property type="protein sequence ID" value="GGJ88619.1"/>
    <property type="molecule type" value="Genomic_DNA"/>
</dbReference>